<dbReference type="InterPro" id="IPR050122">
    <property type="entry name" value="RTK"/>
</dbReference>
<dbReference type="EC" id="2.7.10.1" evidence="2"/>
<dbReference type="GO" id="GO:0043235">
    <property type="term" value="C:receptor complex"/>
    <property type="evidence" value="ECO:0007669"/>
    <property type="project" value="TreeGrafter"/>
</dbReference>
<dbReference type="PROSITE" id="PS00109">
    <property type="entry name" value="PROTEIN_KINASE_TYR"/>
    <property type="match status" value="1"/>
</dbReference>
<dbReference type="Pfam" id="PF07714">
    <property type="entry name" value="PK_Tyr_Ser-Thr"/>
    <property type="match status" value="1"/>
</dbReference>
<keyword evidence="4" id="KW-0808">Transferase</keyword>
<dbReference type="Pfam" id="PF21114">
    <property type="entry name" value="DDR1-2_DS-like"/>
    <property type="match status" value="1"/>
</dbReference>
<dbReference type="InterPro" id="IPR048525">
    <property type="entry name" value="DDR1-2_DS-like"/>
</dbReference>
<dbReference type="AlphaFoldDB" id="A0A2B4SZW8"/>
<evidence type="ECO:0000256" key="10">
    <source>
        <dbReference type="ARBA" id="ARBA00022989"/>
    </source>
</evidence>
<evidence type="ECO:0000313" key="22">
    <source>
        <dbReference type="EMBL" id="PFX34719.1"/>
    </source>
</evidence>
<evidence type="ECO:0000256" key="5">
    <source>
        <dbReference type="ARBA" id="ARBA00022692"/>
    </source>
</evidence>
<evidence type="ECO:0000256" key="18">
    <source>
        <dbReference type="SAM" id="Phobius"/>
    </source>
</evidence>
<protein>
    <recommendedName>
        <fullName evidence="2">receptor protein-tyrosine kinase</fullName>
        <ecNumber evidence="2">2.7.10.1</ecNumber>
    </recommendedName>
</protein>
<dbReference type="Gene3D" id="2.60.120.1190">
    <property type="match status" value="1"/>
</dbReference>
<keyword evidence="9" id="KW-0067">ATP-binding</keyword>
<keyword evidence="10 18" id="KW-1133">Transmembrane helix</keyword>
<dbReference type="PRINTS" id="PR00109">
    <property type="entry name" value="TYRKINASE"/>
</dbReference>
<name>A0A2B4SZW8_STYPI</name>
<dbReference type="InterPro" id="IPR000421">
    <property type="entry name" value="FA58C"/>
</dbReference>
<evidence type="ECO:0000256" key="17">
    <source>
        <dbReference type="SAM" id="MobiDB-lite"/>
    </source>
</evidence>
<dbReference type="CDD" id="cd00057">
    <property type="entry name" value="FA58C"/>
    <property type="match status" value="1"/>
</dbReference>
<feature type="compositionally biased region" description="Polar residues" evidence="17">
    <location>
        <begin position="467"/>
        <end position="478"/>
    </location>
</feature>
<feature type="chain" id="PRO_5012089438" description="receptor protein-tyrosine kinase" evidence="19">
    <location>
        <begin position="22"/>
        <end position="992"/>
    </location>
</feature>
<dbReference type="GO" id="GO:0005524">
    <property type="term" value="F:ATP binding"/>
    <property type="evidence" value="ECO:0007669"/>
    <property type="project" value="UniProtKB-KW"/>
</dbReference>
<dbReference type="Gene3D" id="1.10.510.10">
    <property type="entry name" value="Transferase(Phosphotransferase) domain 1"/>
    <property type="match status" value="1"/>
</dbReference>
<dbReference type="Gene3D" id="3.30.200.20">
    <property type="entry name" value="Phosphorylase Kinase, domain 1"/>
    <property type="match status" value="1"/>
</dbReference>
<keyword evidence="14 22" id="KW-0675">Receptor</keyword>
<evidence type="ECO:0000256" key="4">
    <source>
        <dbReference type="ARBA" id="ARBA00022679"/>
    </source>
</evidence>
<dbReference type="InterPro" id="IPR008266">
    <property type="entry name" value="Tyr_kinase_AS"/>
</dbReference>
<keyword evidence="3" id="KW-1003">Cell membrane</keyword>
<feature type="region of interest" description="Disordered" evidence="17">
    <location>
        <begin position="521"/>
        <end position="564"/>
    </location>
</feature>
<dbReference type="GO" id="GO:0051897">
    <property type="term" value="P:positive regulation of phosphatidylinositol 3-kinase/protein kinase B signal transduction"/>
    <property type="evidence" value="ECO:0007669"/>
    <property type="project" value="TreeGrafter"/>
</dbReference>
<evidence type="ECO:0000259" key="20">
    <source>
        <dbReference type="PROSITE" id="PS50011"/>
    </source>
</evidence>
<keyword evidence="5 18" id="KW-0812">Transmembrane</keyword>
<dbReference type="PANTHER" id="PTHR24416:SF634">
    <property type="entry name" value="DISCOIDIN DOMAIN-CONTAINING RECEPTOR TYROSINE KINASE B"/>
    <property type="match status" value="1"/>
</dbReference>
<evidence type="ECO:0000259" key="21">
    <source>
        <dbReference type="PROSITE" id="PS50022"/>
    </source>
</evidence>
<proteinExistence type="predicted"/>
<dbReference type="Pfam" id="PF00754">
    <property type="entry name" value="F5_F8_type_C"/>
    <property type="match status" value="1"/>
</dbReference>
<dbReference type="Proteomes" id="UP000225706">
    <property type="component" value="Unassembled WGS sequence"/>
</dbReference>
<evidence type="ECO:0000256" key="9">
    <source>
        <dbReference type="ARBA" id="ARBA00022840"/>
    </source>
</evidence>
<dbReference type="PROSITE" id="PS01286">
    <property type="entry name" value="FA58C_2"/>
    <property type="match status" value="1"/>
</dbReference>
<gene>
    <name evidence="22" type="primary">Ddr2</name>
    <name evidence="22" type="ORF">AWC38_SpisGene270</name>
</gene>
<evidence type="ECO:0000256" key="14">
    <source>
        <dbReference type="ARBA" id="ARBA00023170"/>
    </source>
</evidence>
<dbReference type="OrthoDB" id="6071166at2759"/>
<dbReference type="SMART" id="SM00231">
    <property type="entry name" value="FA58C"/>
    <property type="match status" value="1"/>
</dbReference>
<feature type="domain" description="F5/8 type C" evidence="21">
    <location>
        <begin position="25"/>
        <end position="184"/>
    </location>
</feature>
<evidence type="ECO:0000256" key="11">
    <source>
        <dbReference type="ARBA" id="ARBA00023136"/>
    </source>
</evidence>
<comment type="catalytic activity">
    <reaction evidence="16">
        <text>L-tyrosyl-[protein] + ATP = O-phospho-L-tyrosyl-[protein] + ADP + H(+)</text>
        <dbReference type="Rhea" id="RHEA:10596"/>
        <dbReference type="Rhea" id="RHEA-COMP:10136"/>
        <dbReference type="Rhea" id="RHEA-COMP:20101"/>
        <dbReference type="ChEBI" id="CHEBI:15378"/>
        <dbReference type="ChEBI" id="CHEBI:30616"/>
        <dbReference type="ChEBI" id="CHEBI:46858"/>
        <dbReference type="ChEBI" id="CHEBI:61978"/>
        <dbReference type="ChEBI" id="CHEBI:456216"/>
        <dbReference type="EC" id="2.7.10.1"/>
    </reaction>
</comment>
<dbReference type="GO" id="GO:0005886">
    <property type="term" value="C:plasma membrane"/>
    <property type="evidence" value="ECO:0007669"/>
    <property type="project" value="UniProtKB-SubCell"/>
</dbReference>
<dbReference type="FunFam" id="1.10.510.10:FF:000053">
    <property type="entry name" value="Epithelial discoidin domain-containing receptor 1"/>
    <property type="match status" value="1"/>
</dbReference>
<dbReference type="SMART" id="SM00219">
    <property type="entry name" value="TyrKc"/>
    <property type="match status" value="1"/>
</dbReference>
<dbReference type="SUPFAM" id="SSF56112">
    <property type="entry name" value="Protein kinase-like (PK-like)"/>
    <property type="match status" value="1"/>
</dbReference>
<comment type="caution">
    <text evidence="22">The sequence shown here is derived from an EMBL/GenBank/DDBJ whole genome shotgun (WGS) entry which is preliminary data.</text>
</comment>
<dbReference type="GO" id="GO:0010976">
    <property type="term" value="P:positive regulation of neuron projection development"/>
    <property type="evidence" value="ECO:0007669"/>
    <property type="project" value="TreeGrafter"/>
</dbReference>
<dbReference type="Gene3D" id="2.60.120.260">
    <property type="entry name" value="Galactose-binding domain-like"/>
    <property type="match status" value="1"/>
</dbReference>
<keyword evidence="23" id="KW-1185">Reference proteome</keyword>
<keyword evidence="15" id="KW-0325">Glycoprotein</keyword>
<keyword evidence="13" id="KW-1015">Disulfide bond</keyword>
<dbReference type="InterPro" id="IPR011009">
    <property type="entry name" value="Kinase-like_dom_sf"/>
</dbReference>
<evidence type="ECO:0000256" key="6">
    <source>
        <dbReference type="ARBA" id="ARBA00022729"/>
    </source>
</evidence>
<evidence type="ECO:0000256" key="2">
    <source>
        <dbReference type="ARBA" id="ARBA00011902"/>
    </source>
</evidence>
<organism evidence="22 23">
    <name type="scientific">Stylophora pistillata</name>
    <name type="common">Smooth cauliflower coral</name>
    <dbReference type="NCBI Taxonomy" id="50429"/>
    <lineage>
        <taxon>Eukaryota</taxon>
        <taxon>Metazoa</taxon>
        <taxon>Cnidaria</taxon>
        <taxon>Anthozoa</taxon>
        <taxon>Hexacorallia</taxon>
        <taxon>Scleractinia</taxon>
        <taxon>Astrocoeniina</taxon>
        <taxon>Pocilloporidae</taxon>
        <taxon>Stylophora</taxon>
    </lineage>
</organism>
<accession>A0A2B4SZW8</accession>
<evidence type="ECO:0000256" key="16">
    <source>
        <dbReference type="ARBA" id="ARBA00051243"/>
    </source>
</evidence>
<feature type="transmembrane region" description="Helical" evidence="18">
    <location>
        <begin position="415"/>
        <end position="436"/>
    </location>
</feature>
<evidence type="ECO:0000256" key="13">
    <source>
        <dbReference type="ARBA" id="ARBA00023157"/>
    </source>
</evidence>
<dbReference type="PROSITE" id="PS00239">
    <property type="entry name" value="RECEPTOR_TYR_KIN_II"/>
    <property type="match status" value="1"/>
</dbReference>
<dbReference type="InterPro" id="IPR000719">
    <property type="entry name" value="Prot_kinase_dom"/>
</dbReference>
<dbReference type="InterPro" id="IPR002011">
    <property type="entry name" value="Tyr_kinase_rcpt_2_CS"/>
</dbReference>
<evidence type="ECO:0000313" key="23">
    <source>
        <dbReference type="Proteomes" id="UP000225706"/>
    </source>
</evidence>
<dbReference type="InterPro" id="IPR008979">
    <property type="entry name" value="Galactose-bd-like_sf"/>
</dbReference>
<comment type="subcellular location">
    <subcellularLocation>
        <location evidence="1">Cell membrane</location>
        <topology evidence="1">Single-pass type I membrane protein</topology>
    </subcellularLocation>
</comment>
<evidence type="ECO:0000256" key="15">
    <source>
        <dbReference type="ARBA" id="ARBA00023180"/>
    </source>
</evidence>
<evidence type="ECO:0000256" key="8">
    <source>
        <dbReference type="ARBA" id="ARBA00022777"/>
    </source>
</evidence>
<dbReference type="InterPro" id="IPR001245">
    <property type="entry name" value="Ser-Thr/Tyr_kinase_cat_dom"/>
</dbReference>
<dbReference type="PROSITE" id="PS50022">
    <property type="entry name" value="FA58C_3"/>
    <property type="match status" value="1"/>
</dbReference>
<dbReference type="InterPro" id="IPR020635">
    <property type="entry name" value="Tyr_kinase_cat_dom"/>
</dbReference>
<evidence type="ECO:0000256" key="12">
    <source>
        <dbReference type="ARBA" id="ARBA00023137"/>
    </source>
</evidence>
<dbReference type="GO" id="GO:0005518">
    <property type="term" value="F:collagen binding"/>
    <property type="evidence" value="ECO:0007669"/>
    <property type="project" value="TreeGrafter"/>
</dbReference>
<evidence type="ECO:0000256" key="19">
    <source>
        <dbReference type="SAM" id="SignalP"/>
    </source>
</evidence>
<keyword evidence="12" id="KW-0829">Tyrosine-protein kinase</keyword>
<keyword evidence="8" id="KW-0418">Kinase</keyword>
<dbReference type="EMBL" id="LSMT01000002">
    <property type="protein sequence ID" value="PFX34719.1"/>
    <property type="molecule type" value="Genomic_DNA"/>
</dbReference>
<sequence length="992" mass="111229">MDVSLWSVLLLASVFFLPGGCQEDCLLPLGMEDGRIKDEKIRASSFKPLAKATYARLNHADGYGGWCPDQEEYDNRTDPIMREFIQIAFDTPLRIKGIVTQGRHGGLESVEKYWVTYSPVGKRTPVWYNGGNIHQVRQLFEGKSKDIPQKENILKPPIIADAIRIVPRINPKIQVCLRLELLGCSPKNGLFTYKTLQGNTMEEKYNFTDSSYDGLIKGNTLLSGLGMLTDGHLAPVNYAKNNGVGWIGWNSKDTPNPYIIFEFLSTRIFYSLTIHCNVRDEADVKLFSRVTVRFKEDAATLDKPLTHKPKQISSGTGWKNYNVTVDLCQNVGKFVKLNFTYAGDWILISEVTFNSEPLGEKSPPLPVCASIPPLSTKPPTTGLGGVITTNSPTDGIEGIKGGETSNGSGSLNGGVIAAIICSVLVVLVAVALFICCKRYPHWVSQREKPFNSFIKVEVKPYARYQSSQRVSRLDSTASENEEKRGSLKNNVYNEAGEKRGAAEVTISPIYASIRDDLNKGAVKSDEQNNVPNCERHSEHKSSKKDKRPIPPPLKPPEPPSEVIYAEPNTPLWLSSTNGGSPKHATLQSLPQVDLTEESDAAYSDYAEPDSPCEKNSLIPNSPQPRVVSGYADPIDVISPTSLNTFPNPIYEEIYSEPFQGVTGTSMYCNPDEELNFRPRLDTLKELPRNRLHFKEKIGDGQFGEVYIGEVERLGDILGGELKNNPRTTVAIKTLKLDVDKNIKDDFFKEVKAMAGLKHSNVIRLLGVCRDDPMCMIVEYMANGDLNQFLKERELTPSWSENDRWQDAGQYISLQALFFMAKQVAAGMKYISSLNYVHRDLATRNCLVGHAYTVKIADFGMSRNLYSKHYYRVEGRVILPIRWMAPECILQGRFTTSGDVWAFGVTLWEILTLAKEYPYSELTDEEVIDNAQKIFHGTGKPCTRLPQPETCPDDLYRLMCCCWTREMEDRPPFMELHSNIAERVRFSEVSMEC</sequence>
<evidence type="ECO:0000256" key="3">
    <source>
        <dbReference type="ARBA" id="ARBA00022475"/>
    </source>
</evidence>
<dbReference type="GO" id="GO:0038062">
    <property type="term" value="F:protein tyrosine kinase collagen receptor activity"/>
    <property type="evidence" value="ECO:0007669"/>
    <property type="project" value="TreeGrafter"/>
</dbReference>
<feature type="compositionally biased region" description="Pro residues" evidence="17">
    <location>
        <begin position="549"/>
        <end position="559"/>
    </location>
</feature>
<keyword evidence="7" id="KW-0547">Nucleotide-binding</keyword>
<dbReference type="PROSITE" id="PS50011">
    <property type="entry name" value="PROTEIN_KINASE_DOM"/>
    <property type="match status" value="1"/>
</dbReference>
<feature type="domain" description="Protein kinase" evidence="20">
    <location>
        <begin position="691"/>
        <end position="979"/>
    </location>
</feature>
<feature type="signal peptide" evidence="19">
    <location>
        <begin position="1"/>
        <end position="21"/>
    </location>
</feature>
<reference evidence="23" key="1">
    <citation type="journal article" date="2017" name="bioRxiv">
        <title>Comparative analysis of the genomes of Stylophora pistillata and Acropora digitifera provides evidence for extensive differences between species of corals.</title>
        <authorList>
            <person name="Voolstra C.R."/>
            <person name="Li Y."/>
            <person name="Liew Y.J."/>
            <person name="Baumgarten S."/>
            <person name="Zoccola D."/>
            <person name="Flot J.-F."/>
            <person name="Tambutte S."/>
            <person name="Allemand D."/>
            <person name="Aranda M."/>
        </authorList>
    </citation>
    <scope>NUCLEOTIDE SEQUENCE [LARGE SCALE GENOMIC DNA]</scope>
</reference>
<evidence type="ECO:0000256" key="1">
    <source>
        <dbReference type="ARBA" id="ARBA00004251"/>
    </source>
</evidence>
<evidence type="ECO:0000256" key="7">
    <source>
        <dbReference type="ARBA" id="ARBA00022741"/>
    </source>
</evidence>
<keyword evidence="11 18" id="KW-0472">Membrane</keyword>
<feature type="region of interest" description="Disordered" evidence="17">
    <location>
        <begin position="467"/>
        <end position="492"/>
    </location>
</feature>
<keyword evidence="6 19" id="KW-0732">Signal</keyword>
<dbReference type="PANTHER" id="PTHR24416">
    <property type="entry name" value="TYROSINE-PROTEIN KINASE RECEPTOR"/>
    <property type="match status" value="1"/>
</dbReference>
<dbReference type="SUPFAM" id="SSF49785">
    <property type="entry name" value="Galactose-binding domain-like"/>
    <property type="match status" value="1"/>
</dbReference>
<feature type="region of interest" description="Disordered" evidence="17">
    <location>
        <begin position="604"/>
        <end position="623"/>
    </location>
</feature>